<dbReference type="Pfam" id="PF14815">
    <property type="entry name" value="NUDIX_4"/>
    <property type="match status" value="1"/>
</dbReference>
<evidence type="ECO:0000256" key="9">
    <source>
        <dbReference type="ARBA" id="ARBA00022801"/>
    </source>
</evidence>
<reference evidence="16 17" key="1">
    <citation type="submission" date="2019-09" db="EMBL/GenBank/DDBJ databases">
        <title>YIM 132180 draft genome.</title>
        <authorList>
            <person name="Zhang K."/>
        </authorList>
    </citation>
    <scope>NUCLEOTIDE SEQUENCE [LARGE SCALE GENOMIC DNA]</scope>
    <source>
        <strain evidence="16 17">YIM 132180</strain>
    </source>
</reference>
<keyword evidence="6" id="KW-0004">4Fe-4S</keyword>
<dbReference type="CDD" id="cd00056">
    <property type="entry name" value="ENDO3c"/>
    <property type="match status" value="1"/>
</dbReference>
<name>A0A7V7PP01_9HYPH</name>
<dbReference type="CDD" id="cd03431">
    <property type="entry name" value="NUDIX_DNA_Glycosylase_C-MutY"/>
    <property type="match status" value="1"/>
</dbReference>
<dbReference type="InterPro" id="IPR003265">
    <property type="entry name" value="HhH-GPD_domain"/>
</dbReference>
<comment type="catalytic activity">
    <reaction evidence="1 14">
        <text>Hydrolyzes free adenine bases from 7,8-dihydro-8-oxoguanine:adenine mismatched double-stranded DNA, leaving an apurinic site.</text>
        <dbReference type="EC" id="3.2.2.31"/>
    </reaction>
</comment>
<gene>
    <name evidence="16" type="primary">mutY</name>
    <name evidence="16" type="ORF">F6X38_12110</name>
</gene>
<dbReference type="GO" id="GO:0032357">
    <property type="term" value="F:oxidized purine DNA binding"/>
    <property type="evidence" value="ECO:0007669"/>
    <property type="project" value="TreeGrafter"/>
</dbReference>
<dbReference type="Pfam" id="PF00730">
    <property type="entry name" value="HhH-GPD"/>
    <property type="match status" value="1"/>
</dbReference>
<proteinExistence type="inferred from homology"/>
<evidence type="ECO:0000256" key="2">
    <source>
        <dbReference type="ARBA" id="ARBA00002933"/>
    </source>
</evidence>
<dbReference type="SUPFAM" id="SSF48150">
    <property type="entry name" value="DNA-glycosylase"/>
    <property type="match status" value="1"/>
</dbReference>
<evidence type="ECO:0000256" key="7">
    <source>
        <dbReference type="ARBA" id="ARBA00022723"/>
    </source>
</evidence>
<evidence type="ECO:0000256" key="14">
    <source>
        <dbReference type="RuleBase" id="RU365096"/>
    </source>
</evidence>
<keyword evidence="13 14" id="KW-0326">Glycosidase</keyword>
<organism evidence="16 17">
    <name type="scientific">Plantimonas leprariae</name>
    <dbReference type="NCBI Taxonomy" id="2615207"/>
    <lineage>
        <taxon>Bacteria</taxon>
        <taxon>Pseudomonadati</taxon>
        <taxon>Pseudomonadota</taxon>
        <taxon>Alphaproteobacteria</taxon>
        <taxon>Hyphomicrobiales</taxon>
        <taxon>Aurantimonadaceae</taxon>
        <taxon>Plantimonas</taxon>
    </lineage>
</organism>
<dbReference type="AlphaFoldDB" id="A0A7V7PP01"/>
<dbReference type="SUPFAM" id="SSF55811">
    <property type="entry name" value="Nudix"/>
    <property type="match status" value="1"/>
</dbReference>
<evidence type="ECO:0000256" key="12">
    <source>
        <dbReference type="ARBA" id="ARBA00023204"/>
    </source>
</evidence>
<comment type="caution">
    <text evidence="16">The sequence shown here is derived from an EMBL/GenBank/DDBJ whole genome shotgun (WGS) entry which is preliminary data.</text>
</comment>
<evidence type="ECO:0000256" key="10">
    <source>
        <dbReference type="ARBA" id="ARBA00023004"/>
    </source>
</evidence>
<dbReference type="GO" id="GO:0035485">
    <property type="term" value="F:adenine/guanine mispair binding"/>
    <property type="evidence" value="ECO:0007669"/>
    <property type="project" value="TreeGrafter"/>
</dbReference>
<evidence type="ECO:0000313" key="16">
    <source>
        <dbReference type="EMBL" id="KAB0679562.1"/>
    </source>
</evidence>
<dbReference type="PROSITE" id="PS00764">
    <property type="entry name" value="ENDONUCLEASE_III_1"/>
    <property type="match status" value="1"/>
</dbReference>
<dbReference type="GO" id="GO:0006298">
    <property type="term" value="P:mismatch repair"/>
    <property type="evidence" value="ECO:0007669"/>
    <property type="project" value="TreeGrafter"/>
</dbReference>
<evidence type="ECO:0000256" key="1">
    <source>
        <dbReference type="ARBA" id="ARBA00000843"/>
    </source>
</evidence>
<evidence type="ECO:0000256" key="4">
    <source>
        <dbReference type="ARBA" id="ARBA00012045"/>
    </source>
</evidence>
<keyword evidence="11" id="KW-0411">Iron-sulfur</keyword>
<dbReference type="GO" id="GO:0000701">
    <property type="term" value="F:purine-specific mismatch base pair DNA N-glycosylase activity"/>
    <property type="evidence" value="ECO:0007669"/>
    <property type="project" value="UniProtKB-EC"/>
</dbReference>
<evidence type="ECO:0000256" key="3">
    <source>
        <dbReference type="ARBA" id="ARBA00008343"/>
    </source>
</evidence>
<evidence type="ECO:0000313" key="17">
    <source>
        <dbReference type="Proteomes" id="UP000432089"/>
    </source>
</evidence>
<keyword evidence="10 14" id="KW-0408">Iron</keyword>
<dbReference type="EMBL" id="VZDO01000009">
    <property type="protein sequence ID" value="KAB0679562.1"/>
    <property type="molecule type" value="Genomic_DNA"/>
</dbReference>
<protein>
    <recommendedName>
        <fullName evidence="5 14">Adenine DNA glycosylase</fullName>
        <ecNumber evidence="4 14">3.2.2.31</ecNumber>
    </recommendedName>
</protein>
<dbReference type="NCBIfam" id="TIGR01084">
    <property type="entry name" value="mutY"/>
    <property type="match status" value="1"/>
</dbReference>
<evidence type="ECO:0000256" key="5">
    <source>
        <dbReference type="ARBA" id="ARBA00022023"/>
    </source>
</evidence>
<dbReference type="PROSITE" id="PS01155">
    <property type="entry name" value="ENDONUCLEASE_III_2"/>
    <property type="match status" value="1"/>
</dbReference>
<evidence type="ECO:0000256" key="8">
    <source>
        <dbReference type="ARBA" id="ARBA00022763"/>
    </source>
</evidence>
<dbReference type="InterPro" id="IPR011257">
    <property type="entry name" value="DNA_glycosylase"/>
</dbReference>
<evidence type="ECO:0000256" key="13">
    <source>
        <dbReference type="ARBA" id="ARBA00023295"/>
    </source>
</evidence>
<dbReference type="FunFam" id="1.10.340.30:FF:000002">
    <property type="entry name" value="Adenine DNA glycosylase"/>
    <property type="match status" value="1"/>
</dbReference>
<comment type="similarity">
    <text evidence="3 14">Belongs to the Nth/MutY family.</text>
</comment>
<dbReference type="PANTHER" id="PTHR42944">
    <property type="entry name" value="ADENINE DNA GLYCOSYLASE"/>
    <property type="match status" value="1"/>
</dbReference>
<dbReference type="RefSeq" id="WP_150970086.1">
    <property type="nucleotide sequence ID" value="NZ_VZDO01000009.1"/>
</dbReference>
<dbReference type="GO" id="GO:0046872">
    <property type="term" value="F:metal ion binding"/>
    <property type="evidence" value="ECO:0007669"/>
    <property type="project" value="UniProtKB-UniRule"/>
</dbReference>
<dbReference type="InterPro" id="IPR005760">
    <property type="entry name" value="A/G_AdeGlyc_MutY"/>
</dbReference>
<dbReference type="GO" id="GO:0051539">
    <property type="term" value="F:4 iron, 4 sulfur cluster binding"/>
    <property type="evidence" value="ECO:0007669"/>
    <property type="project" value="UniProtKB-UniRule"/>
</dbReference>
<dbReference type="InterPro" id="IPR015797">
    <property type="entry name" value="NUDIX_hydrolase-like_dom_sf"/>
</dbReference>
<keyword evidence="17" id="KW-1185">Reference proteome</keyword>
<comment type="function">
    <text evidence="2">Adenine glycosylase active on G-A mispairs. MutY also corrects error-prone DNA synthesis past GO lesions which are due to the oxidatively damaged form of guanine: 7,8-dihydro-8-oxoguanine (8-oxo-dGTP).</text>
</comment>
<feature type="domain" description="HhH-GPD" evidence="15">
    <location>
        <begin position="56"/>
        <end position="205"/>
    </location>
</feature>
<keyword evidence="8 14" id="KW-0227">DNA damage</keyword>
<dbReference type="Gene3D" id="1.10.1670.10">
    <property type="entry name" value="Helix-hairpin-Helix base-excision DNA repair enzymes (C-terminal)"/>
    <property type="match status" value="1"/>
</dbReference>
<dbReference type="Proteomes" id="UP000432089">
    <property type="component" value="Unassembled WGS sequence"/>
</dbReference>
<evidence type="ECO:0000256" key="6">
    <source>
        <dbReference type="ARBA" id="ARBA00022485"/>
    </source>
</evidence>
<evidence type="ECO:0000256" key="11">
    <source>
        <dbReference type="ARBA" id="ARBA00023014"/>
    </source>
</evidence>
<keyword evidence="9" id="KW-0378">Hydrolase</keyword>
<dbReference type="InterPro" id="IPR004035">
    <property type="entry name" value="Endouclease-III_FeS-bd_BS"/>
</dbReference>
<keyword evidence="12" id="KW-0234">DNA repair</keyword>
<dbReference type="InterPro" id="IPR029119">
    <property type="entry name" value="MutY_C"/>
</dbReference>
<dbReference type="InterPro" id="IPR023170">
    <property type="entry name" value="HhH_base_excis_C"/>
</dbReference>
<dbReference type="InterPro" id="IPR004036">
    <property type="entry name" value="Endonuclease-III-like_CS2"/>
</dbReference>
<dbReference type="Gene3D" id="3.90.79.10">
    <property type="entry name" value="Nucleoside Triphosphate Pyrophosphohydrolase"/>
    <property type="match status" value="1"/>
</dbReference>
<dbReference type="EC" id="3.2.2.31" evidence="4 14"/>
<dbReference type="PANTHER" id="PTHR42944:SF1">
    <property type="entry name" value="ADENINE DNA GLYCOSYLASE"/>
    <property type="match status" value="1"/>
</dbReference>
<keyword evidence="7" id="KW-0479">Metal-binding</keyword>
<dbReference type="GO" id="GO:0006284">
    <property type="term" value="P:base-excision repair"/>
    <property type="evidence" value="ECO:0007669"/>
    <property type="project" value="UniProtKB-UniRule"/>
</dbReference>
<dbReference type="InterPro" id="IPR044298">
    <property type="entry name" value="MIG/MutY"/>
</dbReference>
<accession>A0A7V7PP01</accession>
<evidence type="ECO:0000259" key="15">
    <source>
        <dbReference type="SMART" id="SM00478"/>
    </source>
</evidence>
<dbReference type="Gene3D" id="1.10.340.30">
    <property type="entry name" value="Hypothetical protein, domain 2"/>
    <property type="match status" value="1"/>
</dbReference>
<comment type="cofactor">
    <cofactor evidence="14">
        <name>[4Fe-4S] cluster</name>
        <dbReference type="ChEBI" id="CHEBI:49883"/>
    </cofactor>
    <text evidence="14">Binds 1 [4Fe-4S] cluster.</text>
</comment>
<sequence length="367" mass="39618">MQVKFGRETASDAPAAALLLGWYDRHARALPWRVSPAAFRRGARPDPYRVWLSEVMLQQTTVAAVKSYFERFTSRWPSVEALAQAPADEVMAAWAGLGYYARARNLHACAKAVAAEHGGRFPRTAEGLKRLPGIGDYTGAAIAAIAFGERVAVVDGNVERVVSRLHAIEIPLPKSRPAIRAHVDAMTPASRPGDFAQAMMDLGATICTPRRPACAICPVRPLCTAQAKNEQDRFPVKLPKRAKPARRGAAFVAVRRSDGAVWLRRRPEAGMLGGMAEPPTTGWSAKGDGATGAEAAPFPAAWAHRGVVSHGFTHFDLALDVWHAVVDETGETMDGWWSPPGRIGTEALPTLMRRAIALATERDGKPA</sequence>
<dbReference type="SMART" id="SM00478">
    <property type="entry name" value="ENDO3c"/>
    <property type="match status" value="1"/>
</dbReference>
<dbReference type="GO" id="GO:0034039">
    <property type="term" value="F:8-oxo-7,8-dihydroguanine DNA N-glycosylase activity"/>
    <property type="evidence" value="ECO:0007669"/>
    <property type="project" value="TreeGrafter"/>
</dbReference>